<dbReference type="PIRSF" id="PIRSF000883">
    <property type="entry name" value="Pesterase_MJ0912"/>
    <property type="match status" value="1"/>
</dbReference>
<feature type="domain" description="Calcineurin-like phosphoesterase" evidence="1">
    <location>
        <begin position="1"/>
        <end position="164"/>
    </location>
</feature>
<organism evidence="2 3">
    <name type="scientific">Rohdeia mirabilis</name>
    <dbReference type="NCBI Taxonomy" id="2528008"/>
    <lineage>
        <taxon>Bacteria</taxon>
        <taxon>Pseudomonadati</taxon>
        <taxon>Planctomycetota</taxon>
        <taxon>Planctomycetia</taxon>
        <taxon>Planctomycetia incertae sedis</taxon>
        <taxon>Rohdeia</taxon>
    </lineage>
</organism>
<dbReference type="InterPro" id="IPR029052">
    <property type="entry name" value="Metallo-depent_PP-like"/>
</dbReference>
<dbReference type="GO" id="GO:0005737">
    <property type="term" value="C:cytoplasm"/>
    <property type="evidence" value="ECO:0007669"/>
    <property type="project" value="TreeGrafter"/>
</dbReference>
<dbReference type="EMBL" id="CP036290">
    <property type="protein sequence ID" value="QDU85716.1"/>
    <property type="molecule type" value="Genomic_DNA"/>
</dbReference>
<dbReference type="Pfam" id="PF00149">
    <property type="entry name" value="Metallophos"/>
    <property type="match status" value="1"/>
</dbReference>
<gene>
    <name evidence="2" type="ORF">Pla163_28490</name>
</gene>
<dbReference type="AlphaFoldDB" id="A0A518D2L3"/>
<evidence type="ECO:0000259" key="1">
    <source>
        <dbReference type="Pfam" id="PF00149"/>
    </source>
</evidence>
<evidence type="ECO:0000313" key="2">
    <source>
        <dbReference type="EMBL" id="QDU85716.1"/>
    </source>
</evidence>
<evidence type="ECO:0000313" key="3">
    <source>
        <dbReference type="Proteomes" id="UP000319342"/>
    </source>
</evidence>
<dbReference type="RefSeq" id="WP_145189579.1">
    <property type="nucleotide sequence ID" value="NZ_CP036290.1"/>
</dbReference>
<dbReference type="OrthoDB" id="9800565at2"/>
<dbReference type="PANTHER" id="PTHR42850">
    <property type="entry name" value="METALLOPHOSPHOESTERASE"/>
    <property type="match status" value="1"/>
</dbReference>
<sequence>MRIAVISDLHANREALEATWKDLGRREYDRLVCTGDIVGYGPDPAFCVDFVREHCEWSLMGNHDDALFSGASDFNPYARGAVDEHRRALEPRWYTGSARRERWEYLRELPLTKTVDRYLFCHGSPRDPVREYVISTDGLLNRDKLADIFELFDEVAVAGHTHQPGIHDESFSWHSVGGRETYTVDLPPGSKAFVNAGSVGQPRDGDPRACYCILEPDKVTWYRVEYDVRRTQEKILQNPRLDDFLARRLSVGK</sequence>
<dbReference type="InterPro" id="IPR004843">
    <property type="entry name" value="Calcineurin-like_PHP"/>
</dbReference>
<protein>
    <submittedName>
        <fullName evidence="2">Phosphodiesterase</fullName>
    </submittedName>
</protein>
<proteinExistence type="predicted"/>
<dbReference type="SUPFAM" id="SSF56300">
    <property type="entry name" value="Metallo-dependent phosphatases"/>
    <property type="match status" value="1"/>
</dbReference>
<dbReference type="Proteomes" id="UP000319342">
    <property type="component" value="Chromosome"/>
</dbReference>
<dbReference type="Gene3D" id="3.60.21.10">
    <property type="match status" value="1"/>
</dbReference>
<reference evidence="2 3" key="1">
    <citation type="submission" date="2019-02" db="EMBL/GenBank/DDBJ databases">
        <title>Deep-cultivation of Planctomycetes and their phenomic and genomic characterization uncovers novel biology.</title>
        <authorList>
            <person name="Wiegand S."/>
            <person name="Jogler M."/>
            <person name="Boedeker C."/>
            <person name="Pinto D."/>
            <person name="Vollmers J."/>
            <person name="Rivas-Marin E."/>
            <person name="Kohn T."/>
            <person name="Peeters S.H."/>
            <person name="Heuer A."/>
            <person name="Rast P."/>
            <person name="Oberbeckmann S."/>
            <person name="Bunk B."/>
            <person name="Jeske O."/>
            <person name="Meyerdierks A."/>
            <person name="Storesund J.E."/>
            <person name="Kallscheuer N."/>
            <person name="Luecker S."/>
            <person name="Lage O.M."/>
            <person name="Pohl T."/>
            <person name="Merkel B.J."/>
            <person name="Hornburger P."/>
            <person name="Mueller R.-W."/>
            <person name="Bruemmer F."/>
            <person name="Labrenz M."/>
            <person name="Spormann A.M."/>
            <person name="Op den Camp H."/>
            <person name="Overmann J."/>
            <person name="Amann R."/>
            <person name="Jetten M.S.M."/>
            <person name="Mascher T."/>
            <person name="Medema M.H."/>
            <person name="Devos D.P."/>
            <person name="Kaster A.-K."/>
            <person name="Ovreas L."/>
            <person name="Rohde M."/>
            <person name="Galperin M.Y."/>
            <person name="Jogler C."/>
        </authorList>
    </citation>
    <scope>NUCLEOTIDE SEQUENCE [LARGE SCALE GENOMIC DNA]</scope>
    <source>
        <strain evidence="2 3">Pla163</strain>
    </source>
</reference>
<dbReference type="GO" id="GO:0016791">
    <property type="term" value="F:phosphatase activity"/>
    <property type="evidence" value="ECO:0007669"/>
    <property type="project" value="TreeGrafter"/>
</dbReference>
<accession>A0A518D2L3</accession>
<keyword evidence="3" id="KW-1185">Reference proteome</keyword>
<dbReference type="InterPro" id="IPR011152">
    <property type="entry name" value="Pesterase_MJ0912"/>
</dbReference>
<dbReference type="CDD" id="cd00838">
    <property type="entry name" value="MPP_superfamily"/>
    <property type="match status" value="1"/>
</dbReference>
<dbReference type="PANTHER" id="PTHR42850:SF2">
    <property type="entry name" value="BLL5683 PROTEIN"/>
    <property type="match status" value="1"/>
</dbReference>
<name>A0A518D2L3_9BACT</name>
<dbReference type="InterPro" id="IPR050126">
    <property type="entry name" value="Ap4A_hydrolase"/>
</dbReference>